<name>A0A9P4JDN4_9PLEO</name>
<protein>
    <submittedName>
        <fullName evidence="2">Uncharacterized protein</fullName>
    </submittedName>
</protein>
<feature type="region of interest" description="Disordered" evidence="1">
    <location>
        <begin position="936"/>
        <end position="955"/>
    </location>
</feature>
<feature type="compositionally biased region" description="Acidic residues" evidence="1">
    <location>
        <begin position="1109"/>
        <end position="1118"/>
    </location>
</feature>
<evidence type="ECO:0000256" key="1">
    <source>
        <dbReference type="SAM" id="MobiDB-lite"/>
    </source>
</evidence>
<sequence>MAAYHPSSSSSIALPANTNRLEFPKRPLPNGPCSHRDAIGPCGCNQFWDKDSADLHEASAEYRPSSARSTWCVCGHHACFHQHKAPPVADQRLLAPLAATTTTTTSANNRAHNKCDGSCLLYPGSQCRAHASRGSKQFGGELLPVGGSPGISFSRSRGSQMMPAQQYPRQSTPQGNTAPGFQQPRNGSSQISVSGLPRIPSVCMLNSHELRPVSDHQVKQIRHGYMSQTRESDNGLGLASFAAMMGPTDRPQSASATIPYDVGNAQAGPRSEPESASARANSAFQRRMRQSTPVNGSMGPSQDFARFLPHLDIGDTIPDTIHPEDLIQSATEVATPSNHSNTPDLRAVDQALEESKKLVETLAHLSNLDNNSGDTRPNSSNSGMTPGRMLTSALTKTPEQLQHALSSASPQAFQQIISYLKPLHNLLNSMPNVANTIQDLAVRLDTLERSSFSYNPPEDISHQLEHFDGRVLELEHRMDDHDKLHAAIDADQSSRDYAARQRSLAVNESFGSSCSAHSATSSALILAAMDRKEMETEFEGIKERLSTLESAAMPTMMDPWEVEVVLLPWGRELRGIWFTPDEPMHDGHRSVTQDTEEWTQARSVRSSSRSSVPFGSSENGWSSQAISDWADTTEEWLSPKACGTNNLVYKRLQSRGFIRNATLKCSNAGDIQMALSNTFNDLLEHLEYNPVTTGQDLDMLDQTIQSYPGLKAPFIPLRKVMKSSRLRFLTHAEMSSSALWTAQFLASGVLMRVSGGRRRLYVTQREAYLQQSTPYESSWTWQRLRELPRYTISCDPESQMEGSDQPHVPEADAKEPCWSFYPACDQPPLSVTSSFSSSHSAQLSIRPTDQTWRRSITPASILKNRAPISPISEFPNRRPNYARGRTASTSLVEQTTHASSKRRHNPSVDLTTQPQRSAQSFNGPISHSANISVSKLKRRRLSHSPSPHLNHEQRHAQISAWTNNTPRRSREPPSPFFSSHPELPRSNSDVMSRSQRSVNVVGKGTPFAYATPHSGPYMGAVGFGDFGEEGDTEVDDIDDGGSWHGVGGDDDDDDDDDDDNDLSGTNGSDFSDDNDDAGEGGFSDAIVGVEMAEMDEEGNFSGEDSGFGSEDDYDDAGGDDTGFGFEDQQAQFLYVEEGDDEGSDDE</sequence>
<feature type="region of interest" description="Disordered" evidence="1">
    <location>
        <begin position="1009"/>
        <end position="1127"/>
    </location>
</feature>
<proteinExistence type="predicted"/>
<feature type="compositionally biased region" description="Polar residues" evidence="1">
    <location>
        <begin position="886"/>
        <end position="898"/>
    </location>
</feature>
<dbReference type="AlphaFoldDB" id="A0A9P4JDN4"/>
<evidence type="ECO:0000313" key="3">
    <source>
        <dbReference type="Proteomes" id="UP000799536"/>
    </source>
</evidence>
<feature type="compositionally biased region" description="Polar residues" evidence="1">
    <location>
        <begin position="985"/>
        <end position="997"/>
    </location>
</feature>
<feature type="region of interest" description="Disordered" evidence="1">
    <location>
        <begin position="960"/>
        <end position="997"/>
    </location>
</feature>
<feature type="region of interest" description="Disordered" evidence="1">
    <location>
        <begin position="584"/>
        <end position="620"/>
    </location>
</feature>
<organism evidence="2 3">
    <name type="scientific">Delitschia confertaspora ATCC 74209</name>
    <dbReference type="NCBI Taxonomy" id="1513339"/>
    <lineage>
        <taxon>Eukaryota</taxon>
        <taxon>Fungi</taxon>
        <taxon>Dikarya</taxon>
        <taxon>Ascomycota</taxon>
        <taxon>Pezizomycotina</taxon>
        <taxon>Dothideomycetes</taxon>
        <taxon>Pleosporomycetidae</taxon>
        <taxon>Pleosporales</taxon>
        <taxon>Delitschiaceae</taxon>
        <taxon>Delitschia</taxon>
    </lineage>
</organism>
<keyword evidence="3" id="KW-1185">Reference proteome</keyword>
<accession>A0A9P4JDN4</accession>
<feature type="compositionally biased region" description="Polar residues" evidence="1">
    <location>
        <begin position="151"/>
        <end position="191"/>
    </location>
</feature>
<dbReference type="OrthoDB" id="5427134at2759"/>
<evidence type="ECO:0000313" key="2">
    <source>
        <dbReference type="EMBL" id="KAF2197463.1"/>
    </source>
</evidence>
<dbReference type="EMBL" id="ML994232">
    <property type="protein sequence ID" value="KAF2197463.1"/>
    <property type="molecule type" value="Genomic_DNA"/>
</dbReference>
<feature type="region of interest" description="Disordered" evidence="1">
    <location>
        <begin position="140"/>
        <end position="191"/>
    </location>
</feature>
<reference evidence="2" key="1">
    <citation type="journal article" date="2020" name="Stud. Mycol.">
        <title>101 Dothideomycetes genomes: a test case for predicting lifestyles and emergence of pathogens.</title>
        <authorList>
            <person name="Haridas S."/>
            <person name="Albert R."/>
            <person name="Binder M."/>
            <person name="Bloem J."/>
            <person name="Labutti K."/>
            <person name="Salamov A."/>
            <person name="Andreopoulos B."/>
            <person name="Baker S."/>
            <person name="Barry K."/>
            <person name="Bills G."/>
            <person name="Bluhm B."/>
            <person name="Cannon C."/>
            <person name="Castanera R."/>
            <person name="Culley D."/>
            <person name="Daum C."/>
            <person name="Ezra D."/>
            <person name="Gonzalez J."/>
            <person name="Henrissat B."/>
            <person name="Kuo A."/>
            <person name="Liang C."/>
            <person name="Lipzen A."/>
            <person name="Lutzoni F."/>
            <person name="Magnuson J."/>
            <person name="Mondo S."/>
            <person name="Nolan M."/>
            <person name="Ohm R."/>
            <person name="Pangilinan J."/>
            <person name="Park H.-J."/>
            <person name="Ramirez L."/>
            <person name="Alfaro M."/>
            <person name="Sun H."/>
            <person name="Tritt A."/>
            <person name="Yoshinaga Y."/>
            <person name="Zwiers L.-H."/>
            <person name="Turgeon B."/>
            <person name="Goodwin S."/>
            <person name="Spatafora J."/>
            <person name="Crous P."/>
            <person name="Grigoriev I."/>
        </authorList>
    </citation>
    <scope>NUCLEOTIDE SEQUENCE</scope>
    <source>
        <strain evidence="2">ATCC 74209</strain>
    </source>
</reference>
<comment type="caution">
    <text evidence="2">The sequence shown here is derived from an EMBL/GenBank/DDBJ whole genome shotgun (WGS) entry which is preliminary data.</text>
</comment>
<feature type="compositionally biased region" description="Low complexity" evidence="1">
    <location>
        <begin position="602"/>
        <end position="612"/>
    </location>
</feature>
<feature type="compositionally biased region" description="Acidic residues" evidence="1">
    <location>
        <begin position="1026"/>
        <end position="1039"/>
    </location>
</feature>
<feature type="compositionally biased region" description="Polar residues" evidence="1">
    <location>
        <begin position="592"/>
        <end position="601"/>
    </location>
</feature>
<feature type="compositionally biased region" description="Polar residues" evidence="1">
    <location>
        <begin position="908"/>
        <end position="930"/>
    </location>
</feature>
<feature type="region of interest" description="Disordered" evidence="1">
    <location>
        <begin position="867"/>
        <end position="930"/>
    </location>
</feature>
<gene>
    <name evidence="2" type="ORF">GQ43DRAFT_203522</name>
</gene>
<dbReference type="Proteomes" id="UP000799536">
    <property type="component" value="Unassembled WGS sequence"/>
</dbReference>
<feature type="compositionally biased region" description="Acidic residues" evidence="1">
    <location>
        <begin position="1048"/>
        <end position="1061"/>
    </location>
</feature>
<feature type="compositionally biased region" description="Polar residues" evidence="1">
    <location>
        <begin position="367"/>
        <end position="384"/>
    </location>
</feature>
<feature type="region of interest" description="Disordered" evidence="1">
    <location>
        <begin position="365"/>
        <end position="389"/>
    </location>
</feature>